<dbReference type="EMBL" id="CAJVPU010000589">
    <property type="protein sequence ID" value="CAG8455601.1"/>
    <property type="molecule type" value="Genomic_DNA"/>
</dbReference>
<dbReference type="Proteomes" id="UP000789702">
    <property type="component" value="Unassembled WGS sequence"/>
</dbReference>
<sequence length="264" mass="29966">MEYAANNEYTEYATNNDDEISNDLVSETASSIQTKSSNNSGRPPADVWKEFNTINNEAGKHKGASCRYCKQKWSRGRAHEMKTHFVIKSIDKAKEKRANQSLIKWIVSSGISFSAFDNPYFEDYTKALNPGYDPPKRSALATSILDTEAAIENAKSELSYVKQNLHQEDLLSIFNKIANSIENRSDLFSEEESFAFLEEFAEENTEETEEELKDLANENSTNLEVRNFISLSSNLEPNETSSLSKEVIHRNKDFDIDDLISDLD</sequence>
<proteinExistence type="predicted"/>
<keyword evidence="2" id="KW-1185">Reference proteome</keyword>
<comment type="caution">
    <text evidence="1">The sequence shown here is derived from an EMBL/GenBank/DDBJ whole genome shotgun (WGS) entry which is preliminary data.</text>
</comment>
<protein>
    <submittedName>
        <fullName evidence="1">6980_t:CDS:1</fullName>
    </submittedName>
</protein>
<organism evidence="1 2">
    <name type="scientific">Dentiscutata heterogama</name>
    <dbReference type="NCBI Taxonomy" id="1316150"/>
    <lineage>
        <taxon>Eukaryota</taxon>
        <taxon>Fungi</taxon>
        <taxon>Fungi incertae sedis</taxon>
        <taxon>Mucoromycota</taxon>
        <taxon>Glomeromycotina</taxon>
        <taxon>Glomeromycetes</taxon>
        <taxon>Diversisporales</taxon>
        <taxon>Gigasporaceae</taxon>
        <taxon>Dentiscutata</taxon>
    </lineage>
</organism>
<name>A0ACA9K6D2_9GLOM</name>
<evidence type="ECO:0000313" key="2">
    <source>
        <dbReference type="Proteomes" id="UP000789702"/>
    </source>
</evidence>
<accession>A0ACA9K6D2</accession>
<gene>
    <name evidence="1" type="ORF">DHETER_LOCUS1050</name>
</gene>
<evidence type="ECO:0000313" key="1">
    <source>
        <dbReference type="EMBL" id="CAG8455601.1"/>
    </source>
</evidence>
<reference evidence="1" key="1">
    <citation type="submission" date="2021-06" db="EMBL/GenBank/DDBJ databases">
        <authorList>
            <person name="Kallberg Y."/>
            <person name="Tangrot J."/>
            <person name="Rosling A."/>
        </authorList>
    </citation>
    <scope>NUCLEOTIDE SEQUENCE</scope>
    <source>
        <strain evidence="1">IL203A</strain>
    </source>
</reference>